<dbReference type="Proteomes" id="UP000723463">
    <property type="component" value="Unassembled WGS sequence"/>
</dbReference>
<sequence>MSSSPSQGISPPSSPSSESSERLKMAIEGQHVHSQVEHTESLGRASSKRKGLSNLFKEDPKVKKTVPISAASSAPMTLVGTEGRIQSAVPDRNAVPVSLKLLSPADLVEMSSAKFRVTASQLKPNPAAGGSLRVNIFPENVPKPIYKTDLPKPHTSVDKTLQLVYCCSPLSKAPRPLQPTSDSDVTQDSPSTTRRRNVFSSLIMSCRTDIDDLSILFGPVLDRNTYCNLLSCFISKFEQTIPLDLTLLHGLVQLVECTSSRYLIDDDLVRIANVLSKELLITHIGTNDHPCT</sequence>
<feature type="compositionally biased region" description="Low complexity" evidence="1">
    <location>
        <begin position="1"/>
        <end position="18"/>
    </location>
</feature>
<protein>
    <submittedName>
        <fullName evidence="2">Uncharacterized protein</fullName>
    </submittedName>
</protein>
<reference evidence="2" key="1">
    <citation type="journal article" date="2020" name="Fungal Divers.">
        <title>Resolving the Mortierellaceae phylogeny through synthesis of multi-gene phylogenetics and phylogenomics.</title>
        <authorList>
            <person name="Vandepol N."/>
            <person name="Liber J."/>
            <person name="Desiro A."/>
            <person name="Na H."/>
            <person name="Kennedy M."/>
            <person name="Barry K."/>
            <person name="Grigoriev I.V."/>
            <person name="Miller A.N."/>
            <person name="O'Donnell K."/>
            <person name="Stajich J.E."/>
            <person name="Bonito G."/>
        </authorList>
    </citation>
    <scope>NUCLEOTIDE SEQUENCE</scope>
    <source>
        <strain evidence="2">NRRL 2591</strain>
    </source>
</reference>
<evidence type="ECO:0000313" key="3">
    <source>
        <dbReference type="Proteomes" id="UP000723463"/>
    </source>
</evidence>
<gene>
    <name evidence="2" type="ORF">EC957_004542</name>
</gene>
<evidence type="ECO:0000313" key="2">
    <source>
        <dbReference type="EMBL" id="KAF9549242.1"/>
    </source>
</evidence>
<name>A0A9P6K792_9FUNG</name>
<organism evidence="2 3">
    <name type="scientific">Mortierella hygrophila</name>
    <dbReference type="NCBI Taxonomy" id="979708"/>
    <lineage>
        <taxon>Eukaryota</taxon>
        <taxon>Fungi</taxon>
        <taxon>Fungi incertae sedis</taxon>
        <taxon>Mucoromycota</taxon>
        <taxon>Mortierellomycotina</taxon>
        <taxon>Mortierellomycetes</taxon>
        <taxon>Mortierellales</taxon>
        <taxon>Mortierellaceae</taxon>
        <taxon>Mortierella</taxon>
    </lineage>
</organism>
<keyword evidence="3" id="KW-1185">Reference proteome</keyword>
<comment type="caution">
    <text evidence="2">The sequence shown here is derived from an EMBL/GenBank/DDBJ whole genome shotgun (WGS) entry which is preliminary data.</text>
</comment>
<accession>A0A9P6K792</accession>
<proteinExistence type="predicted"/>
<dbReference type="AlphaFoldDB" id="A0A9P6K792"/>
<feature type="region of interest" description="Disordered" evidence="1">
    <location>
        <begin position="174"/>
        <end position="193"/>
    </location>
</feature>
<feature type="compositionally biased region" description="Polar residues" evidence="1">
    <location>
        <begin position="178"/>
        <end position="193"/>
    </location>
</feature>
<dbReference type="EMBL" id="JAAAXW010000021">
    <property type="protein sequence ID" value="KAF9549242.1"/>
    <property type="molecule type" value="Genomic_DNA"/>
</dbReference>
<feature type="compositionally biased region" description="Basic and acidic residues" evidence="1">
    <location>
        <begin position="19"/>
        <end position="41"/>
    </location>
</feature>
<evidence type="ECO:0000256" key="1">
    <source>
        <dbReference type="SAM" id="MobiDB-lite"/>
    </source>
</evidence>
<feature type="region of interest" description="Disordered" evidence="1">
    <location>
        <begin position="1"/>
        <end position="58"/>
    </location>
</feature>